<evidence type="ECO:0000256" key="4">
    <source>
        <dbReference type="ARBA" id="ARBA00022927"/>
    </source>
</evidence>
<comment type="similarity">
    <text evidence="3">Belongs to the synaptobrevin family.</text>
</comment>
<gene>
    <name evidence="7" type="primary">Sec22c</name>
</gene>
<dbReference type="InterPro" id="IPR043546">
    <property type="entry name" value="Sec22a/c"/>
</dbReference>
<organism evidence="7 8">
    <name type="scientific">Rattus norvegicus</name>
    <name type="common">Rat</name>
    <dbReference type="NCBI Taxonomy" id="10116"/>
    <lineage>
        <taxon>Eukaryota</taxon>
        <taxon>Metazoa</taxon>
        <taxon>Chordata</taxon>
        <taxon>Craniata</taxon>
        <taxon>Vertebrata</taxon>
        <taxon>Euteleostomi</taxon>
        <taxon>Mammalia</taxon>
        <taxon>Eutheria</taxon>
        <taxon>Euarchontoglires</taxon>
        <taxon>Glires</taxon>
        <taxon>Rodentia</taxon>
        <taxon>Myomorpha</taxon>
        <taxon>Muroidea</taxon>
        <taxon>Muridae</taxon>
        <taxon>Murinae</taxon>
        <taxon>Rattus</taxon>
    </lineage>
</organism>
<comment type="subcellular location">
    <subcellularLocation>
        <location evidence="2">Endoplasmic reticulum membrane</location>
        <topology evidence="2">Multi-pass membrane protein</topology>
    </subcellularLocation>
</comment>
<reference evidence="7" key="1">
    <citation type="submission" date="2024-01" db="EMBL/GenBank/DDBJ databases">
        <title>GRCr8: a new rat reference genome assembly contstructed from accurate long reads and long range scaffolding.</title>
        <authorList>
            <person name="Doris P.A."/>
            <person name="Kalbfleisch T."/>
            <person name="Li K."/>
            <person name="Howe K."/>
            <person name="Wood J."/>
        </authorList>
    </citation>
    <scope>NUCLEOTIDE SEQUENCE [LARGE SCALE GENOMIC DNA]</scope>
    <source>
        <strain evidence="7">Brown Norway</strain>
    </source>
</reference>
<sequence length="274" mass="29996">MSMILFASIVRVRDGLPLSASTDFYHAQEFLECRRQLKALAQRLAQHPGRGSAESCDFRIYFLSSGDVACMAICSRQCPAAMAFCFLEALWWDFIASYDTTCIGLASRPYTFLEFDSVIQKTKWHFNHMSSSQMKSGLEKIQEELKSQPPAVVSLEGTDVANGLLNGHAPAHSEPGCPGGGWKHPGFLYSFCGLHRPVLSVPVLQSNPDSEGAVDAGLHLPGQCVPARAEEHLANPLPRRGGFSVFISDPDQTAAGEAVRLRSVRRTSCTGWHL</sequence>
<evidence type="ECO:0000313" key="8">
    <source>
        <dbReference type="Proteomes" id="UP000002494"/>
    </source>
</evidence>
<evidence type="ECO:0000256" key="1">
    <source>
        <dbReference type="ARBA" id="ARBA00003595"/>
    </source>
</evidence>
<feature type="domain" description="Longin" evidence="6">
    <location>
        <begin position="8"/>
        <end position="119"/>
    </location>
</feature>
<dbReference type="GeneTree" id="ENSGT00940000159338"/>
<dbReference type="Gene3D" id="3.30.450.50">
    <property type="entry name" value="Longin domain"/>
    <property type="match status" value="1"/>
</dbReference>
<dbReference type="SUPFAM" id="SSF64356">
    <property type="entry name" value="SNARE-like"/>
    <property type="match status" value="1"/>
</dbReference>
<reference evidence="7" key="3">
    <citation type="submission" date="2025-09" db="UniProtKB">
        <authorList>
            <consortium name="Ensembl"/>
        </authorList>
    </citation>
    <scope>IDENTIFICATION</scope>
    <source>
        <strain evidence="7">Brown Norway</strain>
    </source>
</reference>
<dbReference type="Proteomes" id="UP000002494">
    <property type="component" value="Chromosome 8"/>
</dbReference>
<dbReference type="InterPro" id="IPR011012">
    <property type="entry name" value="Longin-like_dom_sf"/>
</dbReference>
<dbReference type="InterPro" id="IPR010908">
    <property type="entry name" value="Longin_dom"/>
</dbReference>
<keyword evidence="4" id="KW-0653">Protein transport</keyword>
<name>A0ABK0L8Q8_RAT</name>
<protein>
    <submittedName>
        <fullName evidence="7">SEC22 homolog C, vesicle trafficking protein</fullName>
    </submittedName>
</protein>
<evidence type="ECO:0000256" key="5">
    <source>
        <dbReference type="ARBA" id="ARBA00023136"/>
    </source>
</evidence>
<comment type="function">
    <text evidence="1">May be involved in vesicle transport between the ER and the Golgi complex.</text>
</comment>
<keyword evidence="5" id="KW-0472">Membrane</keyword>
<evidence type="ECO:0000259" key="6">
    <source>
        <dbReference type="PROSITE" id="PS50859"/>
    </source>
</evidence>
<reference evidence="7" key="2">
    <citation type="submission" date="2025-08" db="UniProtKB">
        <authorList>
            <consortium name="Ensembl"/>
        </authorList>
    </citation>
    <scope>IDENTIFICATION</scope>
    <source>
        <strain evidence="7">Brown Norway</strain>
    </source>
</reference>
<accession>A0ABK0L8Q8</accession>
<dbReference type="PANTHER" id="PTHR46258">
    <property type="entry name" value="LONGIN DOMAIN-CONTAINING PROTEIN"/>
    <property type="match status" value="1"/>
</dbReference>
<dbReference type="PANTHER" id="PTHR46258:SF2">
    <property type="entry name" value="VESICLE-TRAFFICKING PROTEIN SEC22C"/>
    <property type="match status" value="1"/>
</dbReference>
<keyword evidence="4" id="KW-0813">Transport</keyword>
<dbReference type="CDD" id="cd14824">
    <property type="entry name" value="Longin"/>
    <property type="match status" value="1"/>
</dbReference>
<evidence type="ECO:0000256" key="2">
    <source>
        <dbReference type="ARBA" id="ARBA00004477"/>
    </source>
</evidence>
<proteinExistence type="inferred from homology"/>
<dbReference type="Pfam" id="PF13774">
    <property type="entry name" value="Longin"/>
    <property type="match status" value="1"/>
</dbReference>
<dbReference type="Ensembl" id="ENSRNOT00000167763.1">
    <property type="protein sequence ID" value="ENSRNOP00000106681.1"/>
    <property type="gene ID" value="ENSRNOG00000086885.1"/>
</dbReference>
<dbReference type="SMART" id="SM01270">
    <property type="entry name" value="Longin"/>
    <property type="match status" value="1"/>
</dbReference>
<keyword evidence="8" id="KW-1185">Reference proteome</keyword>
<evidence type="ECO:0000256" key="3">
    <source>
        <dbReference type="ARBA" id="ARBA00008025"/>
    </source>
</evidence>
<evidence type="ECO:0000313" key="7">
    <source>
        <dbReference type="Ensembl" id="ENSRNOP00000106681.1"/>
    </source>
</evidence>
<dbReference type="PROSITE" id="PS50859">
    <property type="entry name" value="LONGIN"/>
    <property type="match status" value="1"/>
</dbReference>